<sequence>MIMAQVKYVRALVLIILALSIVSTLILLLNTAQAQPMPIQSIKVNNGVISYYESLQSMAPGIVIRVYVINGSIIKPVNAFVSIYANLPNGVTPMMHTYGSVITLPFNESAWSFIINEWLGTGVPVNDYNTSLLVFVTYISGNDSWVVPMIIPYNVGWVLAARGVKVAPMNPAVPRYIVVSININVNTIKPFKVIRTKINSTGELDPQVFGSYGGYVLYNCSVSGPQPSIYMPLPYEFIPESTCLGINGTLPLAWITWDKSVRQYDNKLLTYLGVYYSGTVSWDAMATNYGDIGTSYSTGESWTLAISINMSSTQGPGSLYWAYGGTWALVKYDAWYVDVTTGYTWYLGSVTVSEILYVPRQEQLTYGVDYGNGPISTLYYGAIAVSKGLISYPVLNASSVIDYASFTPNPLTGAEQLSMCNGLVYNTTGTLGTIYYITLGGVKYAINTAQLGTGIGSLAAGIVSLAAPSPYSIIAGIVATGLGIASIILPSSSTTVTNTQLELLGIAKGTNLYISVMVASKAFGIPTFGFILNATNYYGNPTSYSCKYGKVIIIS</sequence>
<evidence type="ECO:0000313" key="3">
    <source>
        <dbReference type="Proteomes" id="UP000006681"/>
    </source>
</evidence>
<gene>
    <name evidence="2" type="ordered locus">Vdis_1313</name>
</gene>
<dbReference type="HOGENOM" id="CLU_510597_0_0_2"/>
<feature type="transmembrane region" description="Helical" evidence="1">
    <location>
        <begin position="512"/>
        <end position="532"/>
    </location>
</feature>
<name>E1QRY2_VULDI</name>
<proteinExistence type="predicted"/>
<evidence type="ECO:0000256" key="1">
    <source>
        <dbReference type="SAM" id="Phobius"/>
    </source>
</evidence>
<reference evidence="3" key="2">
    <citation type="journal article" date="2010" name="Stand. Genomic Sci.">
        <title>Complete genome sequence of Vulcanisaeta distributa type strain (IC-017T).</title>
        <authorList>
            <person name="Mavromatis K."/>
            <person name="Sikorski J."/>
            <person name="Pabst E."/>
            <person name="Teshima H."/>
            <person name="Lapidus A."/>
            <person name="Lucas S."/>
            <person name="Nolan M."/>
            <person name="Glavina Del Rio T."/>
            <person name="Cheng J."/>
            <person name="Bruce D."/>
            <person name="Goodwin L."/>
            <person name="Pitluck S."/>
            <person name="Liolios K."/>
            <person name="Ivanova N."/>
            <person name="Mikhailova N."/>
            <person name="Pati A."/>
            <person name="Chen A."/>
            <person name="Palaniappan K."/>
            <person name="Land M."/>
            <person name="Hauser L."/>
            <person name="Chang Y."/>
            <person name="Jeffries C."/>
            <person name="Rohde M."/>
            <person name="Spring S."/>
            <person name="Goker M."/>
            <person name="Wirth R."/>
            <person name="Woyke T."/>
            <person name="Bristow J."/>
            <person name="Eisen J."/>
            <person name="Markowitz V."/>
            <person name="Hugenholtz P."/>
            <person name="Klenk H."/>
            <person name="Kyrpides N."/>
        </authorList>
    </citation>
    <scope>NUCLEOTIDE SEQUENCE [LARGE SCALE GENOMIC DNA]</scope>
    <source>
        <strain evidence="3">DSM 14429 / JCM 11212 / NBRC 100878 / IC-017</strain>
    </source>
</reference>
<dbReference type="Proteomes" id="UP000006681">
    <property type="component" value="Chromosome"/>
</dbReference>
<keyword evidence="1" id="KW-1133">Transmembrane helix</keyword>
<evidence type="ECO:0000313" key="2">
    <source>
        <dbReference type="EMBL" id="ADN50699.1"/>
    </source>
</evidence>
<keyword evidence="1" id="KW-0472">Membrane</keyword>
<keyword evidence="1" id="KW-0812">Transmembrane</keyword>
<dbReference type="eggNOG" id="arCOG07344">
    <property type="taxonomic scope" value="Archaea"/>
</dbReference>
<dbReference type="AlphaFoldDB" id="E1QRY2"/>
<reference evidence="2 3" key="1">
    <citation type="journal article" date="2010" name="Stand. Genomic Sci.">
        <title>Complete genome sequence of Vulcanisaeta distributa type strain (IC-017).</title>
        <authorList>
            <person name="Mavromatis K."/>
            <person name="Sikorski J."/>
            <person name="Pabst E."/>
            <person name="Teshima H."/>
            <person name="Lapidus A."/>
            <person name="Lucas S."/>
            <person name="Nolan M."/>
            <person name="Glavina Del Rio T."/>
            <person name="Cheng J.F."/>
            <person name="Bruce D."/>
            <person name="Goodwin L."/>
            <person name="Pitluck S."/>
            <person name="Liolios K."/>
            <person name="Ivanova N."/>
            <person name="Mikhailova N."/>
            <person name="Pati A."/>
            <person name="Chen A."/>
            <person name="Palaniappan K."/>
            <person name="Land M."/>
            <person name="Hauser L."/>
            <person name="Chang Y.J."/>
            <person name="Jeffries C.D."/>
            <person name="Rohde M."/>
            <person name="Spring S."/>
            <person name="Goker M."/>
            <person name="Wirth R."/>
            <person name="Woyke T."/>
            <person name="Bristow J."/>
            <person name="Eisen J.A."/>
            <person name="Markowitz V."/>
            <person name="Hugenholtz P."/>
            <person name="Klenk H.P."/>
            <person name="Kyrpides N.C."/>
        </authorList>
    </citation>
    <scope>NUCLEOTIDE SEQUENCE [LARGE SCALE GENOMIC DNA]</scope>
    <source>
        <strain evidence="3">DSM 14429 / JCM 11212 / NBRC 100878 / IC-017</strain>
    </source>
</reference>
<dbReference type="EMBL" id="CP002100">
    <property type="protein sequence ID" value="ADN50699.1"/>
    <property type="molecule type" value="Genomic_DNA"/>
</dbReference>
<dbReference type="KEGG" id="vdi:Vdis_1313"/>
<feature type="transmembrane region" description="Helical" evidence="1">
    <location>
        <begin position="471"/>
        <end position="491"/>
    </location>
</feature>
<keyword evidence="3" id="KW-1185">Reference proteome</keyword>
<organism evidence="2 3">
    <name type="scientific">Vulcanisaeta distributa (strain DSM 14429 / JCM 11212 / NBRC 100878 / IC-017)</name>
    <dbReference type="NCBI Taxonomy" id="572478"/>
    <lineage>
        <taxon>Archaea</taxon>
        <taxon>Thermoproteota</taxon>
        <taxon>Thermoprotei</taxon>
        <taxon>Thermoproteales</taxon>
        <taxon>Thermoproteaceae</taxon>
        <taxon>Vulcanisaeta</taxon>
    </lineage>
</organism>
<protein>
    <submittedName>
        <fullName evidence="2">Uncharacterized protein</fullName>
    </submittedName>
</protein>
<accession>E1QRY2</accession>